<comment type="caution">
    <text evidence="1">The sequence shown here is derived from an EMBL/GenBank/DDBJ whole genome shotgun (WGS) entry which is preliminary data.</text>
</comment>
<proteinExistence type="predicted"/>
<sequence length="162" mass="18991">MQYQKIELQKIVGIHEAFKQVEYELDLEPVHLPEKELISLSRISMFSERIPISVMKKAGGDYVCTFQIGLYRWMKTHLRGDTKVWCLVEDSPVSINLGRELFFGERCFCPGLYKSGSLVARLLFDYLKINSDNWPNEYKNYSRFCRLLGVKPEKGKKDWNDV</sequence>
<organism evidence="1 2">
    <name type="scientific">Halopseudomonas formosensis</name>
    <dbReference type="NCBI Taxonomy" id="1002526"/>
    <lineage>
        <taxon>Bacteria</taxon>
        <taxon>Pseudomonadati</taxon>
        <taxon>Pseudomonadota</taxon>
        <taxon>Gammaproteobacteria</taxon>
        <taxon>Pseudomonadales</taxon>
        <taxon>Pseudomonadaceae</taxon>
        <taxon>Halopseudomonas</taxon>
    </lineage>
</organism>
<dbReference type="EMBL" id="JAVRDO010000014">
    <property type="protein sequence ID" value="MDX9688787.1"/>
    <property type="molecule type" value="Genomic_DNA"/>
</dbReference>
<name>A0ABU5C1R8_9GAMM</name>
<gene>
    <name evidence="1" type="ORF">RED13_000342</name>
</gene>
<dbReference type="RefSeq" id="WP_320332084.1">
    <property type="nucleotide sequence ID" value="NZ_JAVRDO010000014.1"/>
</dbReference>
<reference evidence="2" key="1">
    <citation type="submission" date="2023-07" db="EMBL/GenBank/DDBJ databases">
        <authorList>
            <person name="de Witt J."/>
        </authorList>
    </citation>
    <scope>NUCLEOTIDE SEQUENCE [LARGE SCALE GENOMIC DNA]</scope>
    <source>
        <strain evidence="2">FZJ</strain>
    </source>
</reference>
<protein>
    <submittedName>
        <fullName evidence="1">Uncharacterized protein</fullName>
    </submittedName>
</protein>
<keyword evidence="2" id="KW-1185">Reference proteome</keyword>
<accession>A0ABU5C1R8</accession>
<dbReference type="Proteomes" id="UP001281217">
    <property type="component" value="Unassembled WGS sequence"/>
</dbReference>
<evidence type="ECO:0000313" key="2">
    <source>
        <dbReference type="Proteomes" id="UP001281217"/>
    </source>
</evidence>
<evidence type="ECO:0000313" key="1">
    <source>
        <dbReference type="EMBL" id="MDX9688787.1"/>
    </source>
</evidence>